<gene>
    <name evidence="5" type="ORF">FHS48_000198</name>
</gene>
<dbReference type="RefSeq" id="WP_184260240.1">
    <property type="nucleotide sequence ID" value="NZ_JACIIX010000001.1"/>
</dbReference>
<dbReference type="SMART" id="SM00344">
    <property type="entry name" value="HTH_ASNC"/>
    <property type="match status" value="1"/>
</dbReference>
<dbReference type="InterPro" id="IPR036388">
    <property type="entry name" value="WH-like_DNA-bd_sf"/>
</dbReference>
<dbReference type="PROSITE" id="PS50956">
    <property type="entry name" value="HTH_ASNC_2"/>
    <property type="match status" value="1"/>
</dbReference>
<accession>A0A7X0DM43</accession>
<proteinExistence type="predicted"/>
<protein>
    <submittedName>
        <fullName evidence="5">Lrp/AsnC family leucine-responsive transcriptional regulator</fullName>
    </submittedName>
</protein>
<dbReference type="GO" id="GO:0005829">
    <property type="term" value="C:cytosol"/>
    <property type="evidence" value="ECO:0007669"/>
    <property type="project" value="TreeGrafter"/>
</dbReference>
<name>A0A7X0DM43_NOVIT</name>
<dbReference type="PANTHER" id="PTHR30154:SF53">
    <property type="entry name" value="HTH-TYPE TRANSCRIPTIONAL REGULATOR LRPC"/>
    <property type="match status" value="1"/>
</dbReference>
<dbReference type="PANTHER" id="PTHR30154">
    <property type="entry name" value="LEUCINE-RESPONSIVE REGULATORY PROTEIN"/>
    <property type="match status" value="1"/>
</dbReference>
<comment type="caution">
    <text evidence="5">The sequence shown here is derived from an EMBL/GenBank/DDBJ whole genome shotgun (WGS) entry which is preliminary data.</text>
</comment>
<dbReference type="Gene3D" id="1.10.10.10">
    <property type="entry name" value="Winged helix-like DNA-binding domain superfamily/Winged helix DNA-binding domain"/>
    <property type="match status" value="1"/>
</dbReference>
<dbReference type="Proteomes" id="UP000544872">
    <property type="component" value="Unassembled WGS sequence"/>
</dbReference>
<dbReference type="InterPro" id="IPR019888">
    <property type="entry name" value="Tscrpt_reg_AsnC-like"/>
</dbReference>
<sequence>MDAMDRRLLSLLQDQGRSSYADLGAAVGLSVSGVADRIRRLEASGVLQGWTVRVDPVKAGLDILAFIFVAIERPEWEPGFLTRMRQRPEVLECHHVTGDWSYLLKVRVGSVADLEGFLATGLKDLPGLGRTHTQLALSSPKETNALPLAGGGKE</sequence>
<dbReference type="Pfam" id="PF13404">
    <property type="entry name" value="HTH_AsnC-type"/>
    <property type="match status" value="1"/>
</dbReference>
<keyword evidence="1" id="KW-0805">Transcription regulation</keyword>
<evidence type="ECO:0000256" key="2">
    <source>
        <dbReference type="ARBA" id="ARBA00023125"/>
    </source>
</evidence>
<dbReference type="InterPro" id="IPR011008">
    <property type="entry name" value="Dimeric_a/b-barrel"/>
</dbReference>
<dbReference type="InterPro" id="IPR036390">
    <property type="entry name" value="WH_DNA-bd_sf"/>
</dbReference>
<dbReference type="GO" id="GO:0043200">
    <property type="term" value="P:response to amino acid"/>
    <property type="evidence" value="ECO:0007669"/>
    <property type="project" value="TreeGrafter"/>
</dbReference>
<dbReference type="PROSITE" id="PS00519">
    <property type="entry name" value="HTH_ASNC_1"/>
    <property type="match status" value="1"/>
</dbReference>
<dbReference type="EMBL" id="JACIIX010000001">
    <property type="protein sequence ID" value="MBB6208817.1"/>
    <property type="molecule type" value="Genomic_DNA"/>
</dbReference>
<evidence type="ECO:0000313" key="5">
    <source>
        <dbReference type="EMBL" id="MBB6208817.1"/>
    </source>
</evidence>
<dbReference type="InterPro" id="IPR019885">
    <property type="entry name" value="Tscrpt_reg_HTH_AsnC-type_CS"/>
</dbReference>
<dbReference type="Pfam" id="PF01037">
    <property type="entry name" value="AsnC_trans_reg"/>
    <property type="match status" value="1"/>
</dbReference>
<organism evidence="5 6">
    <name type="scientific">Novispirillum itersonii</name>
    <name type="common">Aquaspirillum itersonii</name>
    <dbReference type="NCBI Taxonomy" id="189"/>
    <lineage>
        <taxon>Bacteria</taxon>
        <taxon>Pseudomonadati</taxon>
        <taxon>Pseudomonadota</taxon>
        <taxon>Alphaproteobacteria</taxon>
        <taxon>Rhodospirillales</taxon>
        <taxon>Novispirillaceae</taxon>
        <taxon>Novispirillum</taxon>
    </lineage>
</organism>
<dbReference type="SUPFAM" id="SSF46785">
    <property type="entry name" value="Winged helix' DNA-binding domain"/>
    <property type="match status" value="1"/>
</dbReference>
<dbReference type="SUPFAM" id="SSF54909">
    <property type="entry name" value="Dimeric alpha+beta barrel"/>
    <property type="match status" value="1"/>
</dbReference>
<dbReference type="InterPro" id="IPR000485">
    <property type="entry name" value="AsnC-type_HTH_dom"/>
</dbReference>
<dbReference type="InterPro" id="IPR019887">
    <property type="entry name" value="Tscrpt_reg_AsnC/Lrp_C"/>
</dbReference>
<evidence type="ECO:0000259" key="4">
    <source>
        <dbReference type="PROSITE" id="PS50956"/>
    </source>
</evidence>
<evidence type="ECO:0000313" key="6">
    <source>
        <dbReference type="Proteomes" id="UP000544872"/>
    </source>
</evidence>
<evidence type="ECO:0000256" key="1">
    <source>
        <dbReference type="ARBA" id="ARBA00023015"/>
    </source>
</evidence>
<evidence type="ECO:0000256" key="3">
    <source>
        <dbReference type="ARBA" id="ARBA00023163"/>
    </source>
</evidence>
<keyword evidence="2" id="KW-0238">DNA-binding</keyword>
<dbReference type="GO" id="GO:0043565">
    <property type="term" value="F:sequence-specific DNA binding"/>
    <property type="evidence" value="ECO:0007669"/>
    <property type="project" value="InterPro"/>
</dbReference>
<keyword evidence="3" id="KW-0804">Transcription</keyword>
<dbReference type="Gene3D" id="3.30.70.920">
    <property type="match status" value="1"/>
</dbReference>
<dbReference type="PRINTS" id="PR00033">
    <property type="entry name" value="HTHASNC"/>
</dbReference>
<reference evidence="5 6" key="1">
    <citation type="submission" date="2020-08" db="EMBL/GenBank/DDBJ databases">
        <title>Genomic Encyclopedia of Type Strains, Phase IV (KMG-IV): sequencing the most valuable type-strain genomes for metagenomic binning, comparative biology and taxonomic classification.</title>
        <authorList>
            <person name="Goeker M."/>
        </authorList>
    </citation>
    <scope>NUCLEOTIDE SEQUENCE [LARGE SCALE GENOMIC DNA]</scope>
    <source>
        <strain evidence="5 6">DSM 11590</strain>
    </source>
</reference>
<feature type="domain" description="HTH asnC-type" evidence="4">
    <location>
        <begin position="1"/>
        <end position="62"/>
    </location>
</feature>
<keyword evidence="6" id="KW-1185">Reference proteome</keyword>
<dbReference type="AlphaFoldDB" id="A0A7X0DM43"/>